<keyword evidence="1" id="KW-0812">Transmembrane</keyword>
<dbReference type="EMBL" id="MT141519">
    <property type="protein sequence ID" value="QJA64395.1"/>
    <property type="molecule type" value="Genomic_DNA"/>
</dbReference>
<evidence type="ECO:0000313" key="2">
    <source>
        <dbReference type="EMBL" id="QJA64395.1"/>
    </source>
</evidence>
<feature type="transmembrane region" description="Helical" evidence="1">
    <location>
        <begin position="55"/>
        <end position="73"/>
    </location>
</feature>
<dbReference type="EMBL" id="MT142485">
    <property type="protein sequence ID" value="QJA82368.1"/>
    <property type="molecule type" value="Genomic_DNA"/>
</dbReference>
<keyword evidence="1" id="KW-1133">Transmembrane helix</keyword>
<sequence>MATKKINKNNIWHRFTAPTPAFFKKVIAFGASLFAVALSCRVGFEQAGLPLPEWLNRILEICIGIGIVCAALGKLPIDESKTEAQDDSKK</sequence>
<keyword evidence="1" id="KW-0472">Membrane</keyword>
<evidence type="ECO:0008006" key="4">
    <source>
        <dbReference type="Google" id="ProtNLM"/>
    </source>
</evidence>
<name>A0A6M3J5C9_9ZZZZ</name>
<reference evidence="2" key="1">
    <citation type="submission" date="2020-03" db="EMBL/GenBank/DDBJ databases">
        <title>The deep terrestrial virosphere.</title>
        <authorList>
            <person name="Holmfeldt K."/>
            <person name="Nilsson E."/>
            <person name="Simone D."/>
            <person name="Lopez-Fernandez M."/>
            <person name="Wu X."/>
            <person name="de Brujin I."/>
            <person name="Lundin D."/>
            <person name="Andersson A."/>
            <person name="Bertilsson S."/>
            <person name="Dopson M."/>
        </authorList>
    </citation>
    <scope>NUCLEOTIDE SEQUENCE</scope>
    <source>
        <strain evidence="3">MM415A00412</strain>
        <strain evidence="2">MM415B00498</strain>
    </source>
</reference>
<protein>
    <recommendedName>
        <fullName evidence="4">Holin</fullName>
    </recommendedName>
</protein>
<gene>
    <name evidence="3" type="ORF">MM415A00412_0040</name>
    <name evidence="2" type="ORF">MM415B00498_0010</name>
</gene>
<proteinExistence type="predicted"/>
<dbReference type="AlphaFoldDB" id="A0A6M3J5C9"/>
<evidence type="ECO:0000256" key="1">
    <source>
        <dbReference type="SAM" id="Phobius"/>
    </source>
</evidence>
<accession>A0A6M3J5C9</accession>
<organism evidence="2">
    <name type="scientific">viral metagenome</name>
    <dbReference type="NCBI Taxonomy" id="1070528"/>
    <lineage>
        <taxon>unclassified sequences</taxon>
        <taxon>metagenomes</taxon>
        <taxon>organismal metagenomes</taxon>
    </lineage>
</organism>
<evidence type="ECO:0000313" key="3">
    <source>
        <dbReference type="EMBL" id="QJA82368.1"/>
    </source>
</evidence>